<dbReference type="Proteomes" id="UP001055102">
    <property type="component" value="Unassembled WGS sequence"/>
</dbReference>
<sequence length="287" mass="31412">MTSRAPQWFEQKYMSGVIHVIQDEGYRLKGCVNETGEVKGNQVTWKLAGAGQATIMSTAIEERPVMNADRATVSATMVDYEANEWVLTTDIEKMSQNEQQVAQQTGAYAFGRLFDNLNIATLDAAAGAIETIDVSANAAPSVVDTITASGRILSQGFTAAPELYCALPQMNMLQLEMYREFSSADYVGDRPMLKLIGARTYKGVTYIPLPDSQFSVPSAGNVDYYVWQKTALGFVPNYALKSRIDYVPTKKAYFAANTMGCATALLLPGGVRRIRSKLPTTLTRPTP</sequence>
<name>A0ABQ4SV41_9HYPH</name>
<dbReference type="InterPro" id="IPR045565">
    <property type="entry name" value="Phage_capsid_2"/>
</dbReference>
<evidence type="ECO:0000313" key="1">
    <source>
        <dbReference type="EMBL" id="GJE06355.1"/>
    </source>
</evidence>
<evidence type="ECO:0000313" key="2">
    <source>
        <dbReference type="Proteomes" id="UP001055102"/>
    </source>
</evidence>
<dbReference type="EMBL" id="BPQR01000027">
    <property type="protein sequence ID" value="GJE06355.1"/>
    <property type="molecule type" value="Genomic_DNA"/>
</dbReference>
<keyword evidence="2" id="KW-1185">Reference proteome</keyword>
<reference evidence="1" key="2">
    <citation type="submission" date="2021-08" db="EMBL/GenBank/DDBJ databases">
        <authorList>
            <person name="Tani A."/>
            <person name="Ola A."/>
            <person name="Ogura Y."/>
            <person name="Katsura K."/>
            <person name="Hayashi T."/>
        </authorList>
    </citation>
    <scope>NUCLEOTIDE SEQUENCE</scope>
    <source>
        <strain evidence="1">LMG 23639</strain>
    </source>
</reference>
<dbReference type="RefSeq" id="WP_238275025.1">
    <property type="nucleotide sequence ID" value="NZ_BPQR01000027.1"/>
</dbReference>
<accession>A0ABQ4SV41</accession>
<reference evidence="1" key="1">
    <citation type="journal article" date="2021" name="Front. Microbiol.">
        <title>Comprehensive Comparative Genomics and Phenotyping of Methylobacterium Species.</title>
        <authorList>
            <person name="Alessa O."/>
            <person name="Ogura Y."/>
            <person name="Fujitani Y."/>
            <person name="Takami H."/>
            <person name="Hayashi T."/>
            <person name="Sahin N."/>
            <person name="Tani A."/>
        </authorList>
    </citation>
    <scope>NUCLEOTIDE SEQUENCE</scope>
    <source>
        <strain evidence="1">LMG 23639</strain>
    </source>
</reference>
<gene>
    <name evidence="1" type="ORF">AOPFMNJM_1671</name>
</gene>
<organism evidence="1 2">
    <name type="scientific">Methylobacterium jeotgali</name>
    <dbReference type="NCBI Taxonomy" id="381630"/>
    <lineage>
        <taxon>Bacteria</taxon>
        <taxon>Pseudomonadati</taxon>
        <taxon>Pseudomonadota</taxon>
        <taxon>Alphaproteobacteria</taxon>
        <taxon>Hyphomicrobiales</taxon>
        <taxon>Methylobacteriaceae</taxon>
        <taxon>Methylobacterium</taxon>
    </lineage>
</organism>
<evidence type="ECO:0008006" key="3">
    <source>
        <dbReference type="Google" id="ProtNLM"/>
    </source>
</evidence>
<dbReference type="Pfam" id="PF19821">
    <property type="entry name" value="Phage_capsid_2"/>
    <property type="match status" value="1"/>
</dbReference>
<proteinExistence type="predicted"/>
<protein>
    <recommendedName>
        <fullName evidence="3">Major capsid protein</fullName>
    </recommendedName>
</protein>
<comment type="caution">
    <text evidence="1">The sequence shown here is derived from an EMBL/GenBank/DDBJ whole genome shotgun (WGS) entry which is preliminary data.</text>
</comment>